<dbReference type="AlphaFoldDB" id="A0A6J6ECF8"/>
<organism evidence="1">
    <name type="scientific">freshwater metagenome</name>
    <dbReference type="NCBI Taxonomy" id="449393"/>
    <lineage>
        <taxon>unclassified sequences</taxon>
        <taxon>metagenomes</taxon>
        <taxon>ecological metagenomes</taxon>
    </lineage>
</organism>
<dbReference type="EMBL" id="CAEZSR010000101">
    <property type="protein sequence ID" value="CAB4571953.1"/>
    <property type="molecule type" value="Genomic_DNA"/>
</dbReference>
<accession>A0A6J6ECF8</accession>
<name>A0A6J6ECF8_9ZZZZ</name>
<sequence>MYSAPWASAMRTFDHIGTERVRTIGRPVRRTRPAGLASGGDRGQKGMSVEGGVMSLRFDCRRIWK</sequence>
<evidence type="ECO:0000313" key="1">
    <source>
        <dbReference type="EMBL" id="CAB4571953.1"/>
    </source>
</evidence>
<proteinExistence type="predicted"/>
<gene>
    <name evidence="1" type="ORF">UFOPK1493_02454</name>
</gene>
<reference evidence="1" key="1">
    <citation type="submission" date="2020-05" db="EMBL/GenBank/DDBJ databases">
        <authorList>
            <person name="Chiriac C."/>
            <person name="Salcher M."/>
            <person name="Ghai R."/>
            <person name="Kavagutti S V."/>
        </authorList>
    </citation>
    <scope>NUCLEOTIDE SEQUENCE</scope>
</reference>
<protein>
    <submittedName>
        <fullName evidence="1">Unannotated protein</fullName>
    </submittedName>
</protein>